<comment type="caution">
    <text evidence="7">The sequence shown here is derived from an EMBL/GenBank/DDBJ whole genome shotgun (WGS) entry which is preliminary data.</text>
</comment>
<dbReference type="Pfam" id="PF04893">
    <property type="entry name" value="Yip1"/>
    <property type="match status" value="1"/>
</dbReference>
<dbReference type="InterPro" id="IPR006977">
    <property type="entry name" value="Yip1_dom"/>
</dbReference>
<feature type="domain" description="Yip1" evidence="6">
    <location>
        <begin position="42"/>
        <end position="226"/>
    </location>
</feature>
<evidence type="ECO:0000256" key="4">
    <source>
        <dbReference type="ARBA" id="ARBA00023136"/>
    </source>
</evidence>
<dbReference type="EMBL" id="VCYI01000010">
    <property type="protein sequence ID" value="MDN7013124.1"/>
    <property type="molecule type" value="Genomic_DNA"/>
</dbReference>
<proteinExistence type="predicted"/>
<organism evidence="7 8">
    <name type="scientific">Methanoculleus methanifontis</name>
    <dbReference type="NCBI Taxonomy" id="2584086"/>
    <lineage>
        <taxon>Archaea</taxon>
        <taxon>Methanobacteriati</taxon>
        <taxon>Methanobacteriota</taxon>
        <taxon>Stenosarchaea group</taxon>
        <taxon>Methanomicrobia</taxon>
        <taxon>Methanomicrobiales</taxon>
        <taxon>Methanomicrobiaceae</taxon>
        <taxon>Methanoculleus</taxon>
    </lineage>
</organism>
<evidence type="ECO:0000259" key="6">
    <source>
        <dbReference type="Pfam" id="PF04893"/>
    </source>
</evidence>
<comment type="subcellular location">
    <subcellularLocation>
        <location evidence="1">Membrane</location>
        <topology evidence="1">Multi-pass membrane protein</topology>
    </subcellularLocation>
</comment>
<gene>
    <name evidence="7" type="ORF">FGW20_08730</name>
</gene>
<feature type="transmembrane region" description="Helical" evidence="5">
    <location>
        <begin position="65"/>
        <end position="91"/>
    </location>
</feature>
<evidence type="ECO:0000256" key="1">
    <source>
        <dbReference type="ARBA" id="ARBA00004141"/>
    </source>
</evidence>
<feature type="transmembrane region" description="Helical" evidence="5">
    <location>
        <begin position="145"/>
        <end position="170"/>
    </location>
</feature>
<protein>
    <recommendedName>
        <fullName evidence="6">Yip1 domain-containing protein</fullName>
    </recommendedName>
</protein>
<sequence length="252" mass="27335">MKPVSKTFNDLVTFNRSHWKKNYLVQCRHINMPIGFWERFAGLVTNPTQAIREMDEEPFGNVRNYYFGLLGLILLPIILLLIGAVLVMSAVDGASGAVNTTVGALVVVVVLVVVIAVVIAFMSVCLHIAALICGGNGSFTQTVKAYLNSLTPVPVLYVGALVALVLALVLPPLGILVFYLLALIVSAWVTALLIVSVQEFHHLTTFRSVAAYFVMQVVVLVVFFVIAILLVLVAGAMLGPYIPDPSMYQGLY</sequence>
<keyword evidence="4 5" id="KW-0472">Membrane</keyword>
<feature type="transmembrane region" description="Helical" evidence="5">
    <location>
        <begin position="176"/>
        <end position="197"/>
    </location>
</feature>
<evidence type="ECO:0000256" key="3">
    <source>
        <dbReference type="ARBA" id="ARBA00022989"/>
    </source>
</evidence>
<keyword evidence="2 5" id="KW-0812">Transmembrane</keyword>
<evidence type="ECO:0000313" key="7">
    <source>
        <dbReference type="EMBL" id="MDN7013124.1"/>
    </source>
</evidence>
<keyword evidence="3 5" id="KW-1133">Transmembrane helix</keyword>
<evidence type="ECO:0000256" key="5">
    <source>
        <dbReference type="SAM" id="Phobius"/>
    </source>
</evidence>
<accession>A0ABT8M273</accession>
<name>A0ABT8M273_9EURY</name>
<evidence type="ECO:0000256" key="2">
    <source>
        <dbReference type="ARBA" id="ARBA00022692"/>
    </source>
</evidence>
<reference evidence="7" key="1">
    <citation type="submission" date="2019-05" db="EMBL/GenBank/DDBJ databases">
        <title>Isolation and characterization of methanogens from the cold seep sediment at Four-Way Closure Ridge.</title>
        <authorList>
            <person name="You Y.-T."/>
            <person name="Chen S.-C."/>
            <person name="Zhang W.-L."/>
            <person name="Lai M.-C."/>
        </authorList>
    </citation>
    <scope>NUCLEOTIDE SEQUENCE</scope>
    <source>
        <strain evidence="7">FWC-SCC3</strain>
    </source>
</reference>
<evidence type="ECO:0000313" key="8">
    <source>
        <dbReference type="Proteomes" id="UP001168423"/>
    </source>
</evidence>
<dbReference type="Proteomes" id="UP001168423">
    <property type="component" value="Unassembled WGS sequence"/>
</dbReference>
<keyword evidence="8" id="KW-1185">Reference proteome</keyword>
<feature type="transmembrane region" description="Helical" evidence="5">
    <location>
        <begin position="103"/>
        <end position="133"/>
    </location>
</feature>
<feature type="transmembrane region" description="Helical" evidence="5">
    <location>
        <begin position="209"/>
        <end position="242"/>
    </location>
</feature>